<dbReference type="AlphaFoldDB" id="A0A3N2AT71"/>
<dbReference type="Gene3D" id="3.40.462.20">
    <property type="match status" value="1"/>
</dbReference>
<evidence type="ECO:0000256" key="4">
    <source>
        <dbReference type="ARBA" id="ARBA00022827"/>
    </source>
</evidence>
<dbReference type="Pfam" id="PF01565">
    <property type="entry name" value="FAD_binding_4"/>
    <property type="match status" value="1"/>
</dbReference>
<dbReference type="Gene3D" id="3.30.465.10">
    <property type="match status" value="1"/>
</dbReference>
<comment type="caution">
    <text evidence="7">The sequence shown here is derived from an EMBL/GenBank/DDBJ whole genome shotgun (WGS) entry which is preliminary data.</text>
</comment>
<dbReference type="GO" id="GO:0016705">
    <property type="term" value="F:oxidoreductase activity, acting on paired donors, with incorporation or reduction of molecular oxygen"/>
    <property type="evidence" value="ECO:0007669"/>
    <property type="project" value="InterPro"/>
</dbReference>
<dbReference type="OrthoDB" id="9775082at2"/>
<dbReference type="Proteomes" id="UP000275456">
    <property type="component" value="Unassembled WGS sequence"/>
</dbReference>
<dbReference type="Gene3D" id="3.20.20.30">
    <property type="entry name" value="Luciferase-like domain"/>
    <property type="match status" value="1"/>
</dbReference>
<dbReference type="PANTHER" id="PTHR42973:SF39">
    <property type="entry name" value="FAD-BINDING PCMH-TYPE DOMAIN-CONTAINING PROTEIN"/>
    <property type="match status" value="1"/>
</dbReference>
<name>A0A3N2AT71_9MICO</name>
<dbReference type="Gene3D" id="3.30.43.10">
    <property type="entry name" value="Uridine Diphospho-n-acetylenolpyruvylglucosamine Reductase, domain 2"/>
    <property type="match status" value="1"/>
</dbReference>
<dbReference type="Pfam" id="PF00296">
    <property type="entry name" value="Bac_luciferase"/>
    <property type="match status" value="1"/>
</dbReference>
<proteinExistence type="inferred from homology"/>
<protein>
    <submittedName>
        <fullName evidence="7">FAD/FMN-containing dehydrogenase</fullName>
    </submittedName>
</protein>
<keyword evidence="5" id="KW-0560">Oxidoreductase</keyword>
<comment type="cofactor">
    <cofactor evidence="1">
        <name>FAD</name>
        <dbReference type="ChEBI" id="CHEBI:57692"/>
    </cofactor>
</comment>
<comment type="similarity">
    <text evidence="2">Belongs to the oxygen-dependent FAD-linked oxidoreductase family.</text>
</comment>
<dbReference type="InterPro" id="IPR016169">
    <property type="entry name" value="FAD-bd_PCMH_sub2"/>
</dbReference>
<dbReference type="SUPFAM" id="SSF56176">
    <property type="entry name" value="FAD-binding/transporter-associated domain-like"/>
    <property type="match status" value="1"/>
</dbReference>
<reference evidence="7 8" key="1">
    <citation type="submission" date="2018-11" db="EMBL/GenBank/DDBJ databases">
        <title>Sequencing the genomes of 1000 actinobacteria strains.</title>
        <authorList>
            <person name="Klenk H.-P."/>
        </authorList>
    </citation>
    <scope>NUCLEOTIDE SEQUENCE [LARGE SCALE GENOMIC DNA]</scope>
    <source>
        <strain evidence="7 8">DSM 9580</strain>
    </source>
</reference>
<keyword evidence="8" id="KW-1185">Reference proteome</keyword>
<organism evidence="7 8">
    <name type="scientific">Agrococcus jenensis</name>
    <dbReference type="NCBI Taxonomy" id="46353"/>
    <lineage>
        <taxon>Bacteria</taxon>
        <taxon>Bacillati</taxon>
        <taxon>Actinomycetota</taxon>
        <taxon>Actinomycetes</taxon>
        <taxon>Micrococcales</taxon>
        <taxon>Microbacteriaceae</taxon>
        <taxon>Agrococcus</taxon>
    </lineage>
</organism>
<dbReference type="InterPro" id="IPR036318">
    <property type="entry name" value="FAD-bd_PCMH-like_sf"/>
</dbReference>
<dbReference type="PROSITE" id="PS51387">
    <property type="entry name" value="FAD_PCMH"/>
    <property type="match status" value="1"/>
</dbReference>
<dbReference type="PANTHER" id="PTHR42973">
    <property type="entry name" value="BINDING OXIDOREDUCTASE, PUTATIVE (AFU_ORTHOLOGUE AFUA_1G17690)-RELATED"/>
    <property type="match status" value="1"/>
</dbReference>
<evidence type="ECO:0000313" key="7">
    <source>
        <dbReference type="EMBL" id="ROR66229.1"/>
    </source>
</evidence>
<feature type="domain" description="FAD-binding PCMH-type" evidence="6">
    <location>
        <begin position="346"/>
        <end position="523"/>
    </location>
</feature>
<evidence type="ECO:0000256" key="2">
    <source>
        <dbReference type="ARBA" id="ARBA00005466"/>
    </source>
</evidence>
<dbReference type="InterPro" id="IPR050416">
    <property type="entry name" value="FAD-linked_Oxidoreductase"/>
</dbReference>
<evidence type="ECO:0000313" key="8">
    <source>
        <dbReference type="Proteomes" id="UP000275456"/>
    </source>
</evidence>
<dbReference type="GO" id="GO:0071949">
    <property type="term" value="F:FAD binding"/>
    <property type="evidence" value="ECO:0007669"/>
    <property type="project" value="InterPro"/>
</dbReference>
<dbReference type="CDD" id="cd01097">
    <property type="entry name" value="Tetrahydromethanopterin_reductase"/>
    <property type="match status" value="1"/>
</dbReference>
<dbReference type="EMBL" id="RKHJ01000001">
    <property type="protein sequence ID" value="ROR66229.1"/>
    <property type="molecule type" value="Genomic_DNA"/>
</dbReference>
<dbReference type="InterPro" id="IPR036661">
    <property type="entry name" value="Luciferase-like_sf"/>
</dbReference>
<evidence type="ECO:0000256" key="5">
    <source>
        <dbReference type="ARBA" id="ARBA00023002"/>
    </source>
</evidence>
<dbReference type="InterPro" id="IPR011251">
    <property type="entry name" value="Luciferase-like_dom"/>
</dbReference>
<sequence length="770" mass="81589">MDYGHQLEYGVFITPTNQPPQQPVRLAQAAELAGFDLATFQDHPYQPAFHDTWTLMSWIAASTDRIRIAPNVLNVPLRQPAVVARSAASLDLLSGGRVELGLGAGGFWDAIAAMGGTRLTPGEGVDALAEAIAIIRGIWETSERGGVRVDGEHHRVAGAKRGPRPAHPIPLHIGAYKPRMLRLTGRLGDGWLPSLGYLQPGDLDRGNRTIDEAAARAGRDPREIRRLLNISGQIGERSTGRLQGPPDQWVEELVELALGDGIGTFILAADDPGLMERFMAEVAPAVREQVAAERADRRTDTAPAVPAAALAKRAAGIDYAAVPASLQATAVEPGSWSYPDAQHTYLRGGRPGIVLRPTSAAQVADALRYARGQGVGEGRVPLSIRSAGHGISGRSTNDGGIVIDLGAFDRIDVVDAERRLVRVGAGATWGEVATALDPHGWAISSGDYGGVGVGGLATAGGVGFLGREHGLTIDHVESIDVVLASGELVRASRDEHPELFWGMRGAGGNLGVAVAFEMIAQPVGEIGFAQLAFDASDTADLLERWGAATEASDRAVTPFLLIGRDRPGQSRIAQAMIAVDASEPETIVDHLQPFATVGPLVQQQVVRTRYAGVIDNAAGGPHQGQGEPTTRSALLRSITPAVATALARFLDAGAHFFFQIRAMGGAIGDVDPDATAFAHRDAGFSVIAFGMDRTRLDAAWDTLVAPHASGLYLSFETDRRPGRLEEAFPPATLARLRALKAEVDPENLFRDNFNVVPAALVAERSPRRTA</sequence>
<dbReference type="InterPro" id="IPR016166">
    <property type="entry name" value="FAD-bd_PCMH"/>
</dbReference>
<dbReference type="SUPFAM" id="SSF51679">
    <property type="entry name" value="Bacterial luciferase-like"/>
    <property type="match status" value="1"/>
</dbReference>
<accession>A0A3N2AT71</accession>
<dbReference type="InterPro" id="IPR006094">
    <property type="entry name" value="Oxid_FAD_bind_N"/>
</dbReference>
<dbReference type="RefSeq" id="WP_123697237.1">
    <property type="nucleotide sequence ID" value="NZ_RKHJ01000001.1"/>
</dbReference>
<evidence type="ECO:0000256" key="1">
    <source>
        <dbReference type="ARBA" id="ARBA00001974"/>
    </source>
</evidence>
<evidence type="ECO:0000256" key="3">
    <source>
        <dbReference type="ARBA" id="ARBA00022630"/>
    </source>
</evidence>
<keyword evidence="3" id="KW-0285">Flavoprotein</keyword>
<dbReference type="InterPro" id="IPR016167">
    <property type="entry name" value="FAD-bd_PCMH_sub1"/>
</dbReference>
<gene>
    <name evidence="7" type="ORF">EDD26_1610</name>
</gene>
<keyword evidence="4" id="KW-0274">FAD</keyword>
<evidence type="ECO:0000259" key="6">
    <source>
        <dbReference type="PROSITE" id="PS51387"/>
    </source>
</evidence>